<evidence type="ECO:0000313" key="2">
    <source>
        <dbReference type="Proteomes" id="UP001054252"/>
    </source>
</evidence>
<gene>
    <name evidence="1" type="ORF">SLEP1_g18164</name>
</gene>
<evidence type="ECO:0000313" key="1">
    <source>
        <dbReference type="EMBL" id="GKV06265.1"/>
    </source>
</evidence>
<comment type="caution">
    <text evidence="1">The sequence shown here is derived from an EMBL/GenBank/DDBJ whole genome shotgun (WGS) entry which is preliminary data.</text>
</comment>
<dbReference type="AlphaFoldDB" id="A0AAV5J081"/>
<protein>
    <submittedName>
        <fullName evidence="1">Uncharacterized protein</fullName>
    </submittedName>
</protein>
<keyword evidence="2" id="KW-1185">Reference proteome</keyword>
<name>A0AAV5J081_9ROSI</name>
<proteinExistence type="predicted"/>
<dbReference type="EMBL" id="BPVZ01000024">
    <property type="protein sequence ID" value="GKV06265.1"/>
    <property type="molecule type" value="Genomic_DNA"/>
</dbReference>
<dbReference type="Proteomes" id="UP001054252">
    <property type="component" value="Unassembled WGS sequence"/>
</dbReference>
<accession>A0AAV5J081</accession>
<sequence length="140" mass="15035">MNSNLESRIAFHSGACLGDTLIPATDQQPVEELGSKGRVVLNLQHFRDENRCNAAEAFELGDDGRVPFPPEGIESEAGGVDPIYGVEGLRVRWTSLGVIESLAVGEEAKVHYRAVLRRLPVAVEEVGLCACGSRLPVPAL</sequence>
<organism evidence="1 2">
    <name type="scientific">Rubroshorea leprosula</name>
    <dbReference type="NCBI Taxonomy" id="152421"/>
    <lineage>
        <taxon>Eukaryota</taxon>
        <taxon>Viridiplantae</taxon>
        <taxon>Streptophyta</taxon>
        <taxon>Embryophyta</taxon>
        <taxon>Tracheophyta</taxon>
        <taxon>Spermatophyta</taxon>
        <taxon>Magnoliopsida</taxon>
        <taxon>eudicotyledons</taxon>
        <taxon>Gunneridae</taxon>
        <taxon>Pentapetalae</taxon>
        <taxon>rosids</taxon>
        <taxon>malvids</taxon>
        <taxon>Malvales</taxon>
        <taxon>Dipterocarpaceae</taxon>
        <taxon>Rubroshorea</taxon>
    </lineage>
</organism>
<reference evidence="1 2" key="1">
    <citation type="journal article" date="2021" name="Commun. Biol.">
        <title>The genome of Shorea leprosula (Dipterocarpaceae) highlights the ecological relevance of drought in aseasonal tropical rainforests.</title>
        <authorList>
            <person name="Ng K.K.S."/>
            <person name="Kobayashi M.J."/>
            <person name="Fawcett J.A."/>
            <person name="Hatakeyama M."/>
            <person name="Paape T."/>
            <person name="Ng C.H."/>
            <person name="Ang C.C."/>
            <person name="Tnah L.H."/>
            <person name="Lee C.T."/>
            <person name="Nishiyama T."/>
            <person name="Sese J."/>
            <person name="O'Brien M.J."/>
            <person name="Copetti D."/>
            <person name="Mohd Noor M.I."/>
            <person name="Ong R.C."/>
            <person name="Putra M."/>
            <person name="Sireger I.Z."/>
            <person name="Indrioko S."/>
            <person name="Kosugi Y."/>
            <person name="Izuno A."/>
            <person name="Isagi Y."/>
            <person name="Lee S.L."/>
            <person name="Shimizu K.K."/>
        </authorList>
    </citation>
    <scope>NUCLEOTIDE SEQUENCE [LARGE SCALE GENOMIC DNA]</scope>
    <source>
        <strain evidence="1">214</strain>
    </source>
</reference>